<evidence type="ECO:0000256" key="1">
    <source>
        <dbReference type="SAM" id="MobiDB-lite"/>
    </source>
</evidence>
<reference evidence="3" key="1">
    <citation type="submission" date="2017-09" db="EMBL/GenBank/DDBJ databases">
        <title>Depth-based differentiation of microbial function through sediment-hosted aquifers and enrichment of novel symbionts in the deep terrestrial subsurface.</title>
        <authorList>
            <person name="Probst A.J."/>
            <person name="Ladd B."/>
            <person name="Jarett J.K."/>
            <person name="Geller-Mcgrath D.E."/>
            <person name="Sieber C.M.K."/>
            <person name="Emerson J.B."/>
            <person name="Anantharaman K."/>
            <person name="Thomas B.C."/>
            <person name="Malmstrom R."/>
            <person name="Stieglmeier M."/>
            <person name="Klingl A."/>
            <person name="Woyke T."/>
            <person name="Ryan C.M."/>
            <person name="Banfield J.F."/>
        </authorList>
    </citation>
    <scope>NUCLEOTIDE SEQUENCE [LARGE SCALE GENOMIC DNA]</scope>
</reference>
<name>A0A2H0TQX9_9BACT</name>
<dbReference type="EMBL" id="PFCB01000017">
    <property type="protein sequence ID" value="PIR74544.1"/>
    <property type="molecule type" value="Genomic_DNA"/>
</dbReference>
<evidence type="ECO:0000313" key="3">
    <source>
        <dbReference type="Proteomes" id="UP000230154"/>
    </source>
</evidence>
<comment type="caution">
    <text evidence="2">The sequence shown here is derived from an EMBL/GenBank/DDBJ whole genome shotgun (WGS) entry which is preliminary data.</text>
</comment>
<dbReference type="Proteomes" id="UP000230154">
    <property type="component" value="Unassembled WGS sequence"/>
</dbReference>
<proteinExistence type="predicted"/>
<evidence type="ECO:0000313" key="2">
    <source>
        <dbReference type="EMBL" id="PIR74544.1"/>
    </source>
</evidence>
<feature type="region of interest" description="Disordered" evidence="1">
    <location>
        <begin position="1"/>
        <end position="25"/>
    </location>
</feature>
<dbReference type="AlphaFoldDB" id="A0A2H0TQX9"/>
<sequence length="70" mass="7752">MPDKSNKDYMGLPGIAKAKRRRRQDDHFSGVDITIELKRANLSRLRYASPGKPINLPGKAQRSKAALSCG</sequence>
<organism evidence="2 3">
    <name type="scientific">Candidatus Magasanikbacteria bacterium CG10_big_fil_rev_8_21_14_0_10_47_10</name>
    <dbReference type="NCBI Taxonomy" id="1974652"/>
    <lineage>
        <taxon>Bacteria</taxon>
        <taxon>Candidatus Magasanikiibacteriota</taxon>
    </lineage>
</organism>
<protein>
    <submittedName>
        <fullName evidence="2">Uncharacterized protein</fullName>
    </submittedName>
</protein>
<gene>
    <name evidence="2" type="ORF">COU35_01875</name>
</gene>
<accession>A0A2H0TQX9</accession>